<dbReference type="InterPro" id="IPR047702">
    <property type="entry name" value="VgrG-rel"/>
</dbReference>
<dbReference type="InterPro" id="IPR037026">
    <property type="entry name" value="Vgr_OB-fold_dom_sf"/>
</dbReference>
<gene>
    <name evidence="3" type="ORF">GCM10009788_38920</name>
</gene>
<evidence type="ECO:0000313" key="3">
    <source>
        <dbReference type="EMBL" id="GAA1531963.1"/>
    </source>
</evidence>
<protein>
    <submittedName>
        <fullName evidence="3">VgrG-related protein</fullName>
    </submittedName>
</protein>
<dbReference type="SUPFAM" id="SSF69255">
    <property type="entry name" value="gp5 N-terminal domain-like"/>
    <property type="match status" value="1"/>
</dbReference>
<feature type="domain" description="Gp5/Type VI secretion system Vgr protein OB-fold" evidence="2">
    <location>
        <begin position="379"/>
        <end position="452"/>
    </location>
</feature>
<comment type="caution">
    <text evidence="3">The sequence shown here is derived from an EMBL/GenBank/DDBJ whole genome shotgun (WGS) entry which is preliminary data.</text>
</comment>
<dbReference type="NCBIfam" id="NF033848">
    <property type="entry name" value="VgrG_rel"/>
    <property type="match status" value="1"/>
</dbReference>
<name>A0ABN2B1P4_9ACTN</name>
<dbReference type="Gene3D" id="2.40.50.230">
    <property type="entry name" value="Gp5 N-terminal domain"/>
    <property type="match status" value="1"/>
</dbReference>
<dbReference type="Pfam" id="PF05954">
    <property type="entry name" value="Phage_GPD"/>
    <property type="match status" value="1"/>
</dbReference>
<dbReference type="Proteomes" id="UP001500842">
    <property type="component" value="Unassembled WGS sequence"/>
</dbReference>
<reference evidence="3 4" key="1">
    <citation type="journal article" date="2019" name="Int. J. Syst. Evol. Microbiol.">
        <title>The Global Catalogue of Microorganisms (GCM) 10K type strain sequencing project: providing services to taxonomists for standard genome sequencing and annotation.</title>
        <authorList>
            <consortium name="The Broad Institute Genomics Platform"/>
            <consortium name="The Broad Institute Genome Sequencing Center for Infectious Disease"/>
            <person name="Wu L."/>
            <person name="Ma J."/>
        </authorList>
    </citation>
    <scope>NUCLEOTIDE SEQUENCE [LARGE SCALE GENOMIC DNA]</scope>
    <source>
        <strain evidence="3 4">JCM 14942</strain>
    </source>
</reference>
<dbReference type="Gene3D" id="4.10.220.110">
    <property type="match status" value="1"/>
</dbReference>
<evidence type="ECO:0000313" key="4">
    <source>
        <dbReference type="Proteomes" id="UP001500842"/>
    </source>
</evidence>
<dbReference type="InterPro" id="IPR006531">
    <property type="entry name" value="Gp5/Vgr_OB"/>
</dbReference>
<keyword evidence="4" id="KW-1185">Reference proteome</keyword>
<proteinExistence type="predicted"/>
<dbReference type="Pfam" id="PF04717">
    <property type="entry name" value="Phage_base_V"/>
    <property type="match status" value="1"/>
</dbReference>
<accession>A0ABN2B1P4</accession>
<dbReference type="Gene3D" id="3.55.50.10">
    <property type="entry name" value="Baseplate protein-like domains"/>
    <property type="match status" value="1"/>
</dbReference>
<organism evidence="3 4">
    <name type="scientific">Nocardioides humi</name>
    <dbReference type="NCBI Taxonomy" id="449461"/>
    <lineage>
        <taxon>Bacteria</taxon>
        <taxon>Bacillati</taxon>
        <taxon>Actinomycetota</taxon>
        <taxon>Actinomycetes</taxon>
        <taxon>Propionibacteriales</taxon>
        <taxon>Nocardioidaceae</taxon>
        <taxon>Nocardioides</taxon>
    </lineage>
</organism>
<dbReference type="SUPFAM" id="SSF69279">
    <property type="entry name" value="Phage tail proteins"/>
    <property type="match status" value="1"/>
</dbReference>
<dbReference type="Gene3D" id="2.30.110.50">
    <property type="match status" value="1"/>
</dbReference>
<dbReference type="EMBL" id="BAAAOR010000028">
    <property type="protein sequence ID" value="GAA1531963.1"/>
    <property type="molecule type" value="Genomic_DNA"/>
</dbReference>
<feature type="region of interest" description="Disordered" evidence="1">
    <location>
        <begin position="238"/>
        <end position="277"/>
    </location>
</feature>
<evidence type="ECO:0000256" key="1">
    <source>
        <dbReference type="SAM" id="MobiDB-lite"/>
    </source>
</evidence>
<sequence>MPHGEEFSNSLLVKVDGTPLPDDVATQLVSGSIDDSTRVPDLFVLRFTDPGGTVLAKAGFDIGAQVELGLQSTAPGGPEPLLVGEVTALEAEVGEGGVHTVVRGLDLAHRLYRGTRVKAYVNMAASDIVAEVARRVGLPVVVDATPAMLDHTTQAGESDWDFLSRLAAQHDRLLTVSDGRLHFVRRPAAAEAPTSTDARSEPLVLEQGVNLVQLRATITASGQVPAVQVRGWDPAQQQPVVADAECRTDSARPDGGTSPRQVAERFTSPPYVSGDPRLSDTEIARASAASLADHVAGGFAEVEGVARGNPALRAGSAIKLAGVGDPFAGRYVLTSTRHEFSPAVGYRTQFVASNTSDRSLYAATGAATGPDAGTVGVSPAVVTSVQDPEDLGRVKIKVPWLSDDYESGWARTLQLGAGDERGLTILPEVGDEVLVAYAAGDLGHPYVLGGVFNGRDRPRPGWGEHVDGGSGAVSRRAWVSRTGMEVAFVERSGAESLEITTNGGAQKVVLQQSAKGIEIVSEGPVDVTARQNATVRAQGDVAVEAQGNAGVKGTRVEVTSSAGLKLSGATVDVEASGPLTLKGAIVRIN</sequence>
<evidence type="ECO:0000259" key="2">
    <source>
        <dbReference type="Pfam" id="PF04717"/>
    </source>
</evidence>
<dbReference type="RefSeq" id="WP_141006407.1">
    <property type="nucleotide sequence ID" value="NZ_BAAAOR010000028.1"/>
</dbReference>